<evidence type="ECO:0000256" key="3">
    <source>
        <dbReference type="ARBA" id="ARBA00012459"/>
    </source>
</evidence>
<keyword evidence="17" id="KW-1185">Reference proteome</keyword>
<protein>
    <recommendedName>
        <fullName evidence="4 12">Endopolyphosphatase</fullName>
        <ecNumber evidence="3 12">3.6.1.10</ecNumber>
    </recommendedName>
</protein>
<keyword evidence="6 14" id="KW-0812">Transmembrane</keyword>
<keyword evidence="7 12" id="KW-0378">Hydrolase</keyword>
<evidence type="ECO:0000256" key="4">
    <source>
        <dbReference type="ARBA" id="ARBA00014458"/>
    </source>
</evidence>
<feature type="compositionally biased region" description="Basic residues" evidence="13">
    <location>
        <begin position="634"/>
        <end position="652"/>
    </location>
</feature>
<comment type="subcellular location">
    <subcellularLocation>
        <location evidence="1">Vacuole membrane</location>
        <topology evidence="1">Single-pass type II membrane protein</topology>
    </subcellularLocation>
</comment>
<dbReference type="InterPro" id="IPR012358">
    <property type="entry name" value="EndopolyPtase_N1"/>
</dbReference>
<evidence type="ECO:0000256" key="9">
    <source>
        <dbReference type="ARBA" id="ARBA00022989"/>
    </source>
</evidence>
<evidence type="ECO:0000256" key="1">
    <source>
        <dbReference type="ARBA" id="ARBA00004576"/>
    </source>
</evidence>
<keyword evidence="10 12" id="KW-0472">Membrane</keyword>
<keyword evidence="8" id="KW-0735">Signal-anchor</keyword>
<dbReference type="Pfam" id="PF00149">
    <property type="entry name" value="Metallophos"/>
    <property type="match status" value="1"/>
</dbReference>
<dbReference type="InterPro" id="IPR041805">
    <property type="entry name" value="ASMase/PPN1_MPP"/>
</dbReference>
<evidence type="ECO:0000256" key="10">
    <source>
        <dbReference type="ARBA" id="ARBA00023136"/>
    </source>
</evidence>
<evidence type="ECO:0000256" key="2">
    <source>
        <dbReference type="ARBA" id="ARBA00010399"/>
    </source>
</evidence>
<dbReference type="EC" id="3.6.1.10" evidence="3 12"/>
<evidence type="ECO:0000313" key="17">
    <source>
        <dbReference type="Proteomes" id="UP001497600"/>
    </source>
</evidence>
<keyword evidence="11" id="KW-0325">Glycoprotein</keyword>
<dbReference type="PIRSF" id="PIRSF027093">
    <property type="entry name" value="EndopolyPtase_N1"/>
    <property type="match status" value="1"/>
</dbReference>
<feature type="region of interest" description="Disordered" evidence="13">
    <location>
        <begin position="627"/>
        <end position="655"/>
    </location>
</feature>
<reference evidence="16 17" key="1">
    <citation type="submission" date="2024-01" db="EMBL/GenBank/DDBJ databases">
        <authorList>
            <consortium name="Genoscope - CEA"/>
            <person name="William W."/>
        </authorList>
    </citation>
    <scope>NUCLEOTIDE SEQUENCE [LARGE SCALE GENOMIC DNA]</scope>
    <source>
        <strain evidence="16 17">29B2s-10</strain>
    </source>
</reference>
<proteinExistence type="inferred from homology"/>
<keyword evidence="5 12" id="KW-0926">Vacuole</keyword>
<evidence type="ECO:0000256" key="7">
    <source>
        <dbReference type="ARBA" id="ARBA00022801"/>
    </source>
</evidence>
<dbReference type="InterPro" id="IPR004843">
    <property type="entry name" value="Calcineurin-like_PHP"/>
</dbReference>
<evidence type="ECO:0000256" key="8">
    <source>
        <dbReference type="ARBA" id="ARBA00022968"/>
    </source>
</evidence>
<dbReference type="PANTHER" id="PTHR10340:SF55">
    <property type="entry name" value="ENDOPOLYPHOSPHATASE"/>
    <property type="match status" value="1"/>
</dbReference>
<keyword evidence="9 14" id="KW-1133">Transmembrane helix</keyword>
<dbReference type="InterPro" id="IPR029052">
    <property type="entry name" value="Metallo-depent_PP-like"/>
</dbReference>
<comment type="similarity">
    <text evidence="2">Belongs to the endopolyphosphatase PPN1 family.</text>
</comment>
<evidence type="ECO:0000256" key="11">
    <source>
        <dbReference type="ARBA" id="ARBA00023180"/>
    </source>
</evidence>
<evidence type="ECO:0000256" key="12">
    <source>
        <dbReference type="PIRNR" id="PIRNR027093"/>
    </source>
</evidence>
<feature type="domain" description="Calcineurin-like phosphoesterase" evidence="15">
    <location>
        <begin position="89"/>
        <end position="326"/>
    </location>
</feature>
<dbReference type="SUPFAM" id="SSF56300">
    <property type="entry name" value="Metallo-dependent phosphatases"/>
    <property type="match status" value="1"/>
</dbReference>
<name>A0ABP0E945_9ASCO</name>
<dbReference type="EMBL" id="OZ004255">
    <property type="protein sequence ID" value="CAK7900339.1"/>
    <property type="molecule type" value="Genomic_DNA"/>
</dbReference>
<comment type="catalytic activity">
    <reaction evidence="12">
        <text>[phosphate](n+1) + n H2O = (n+1) phosphate + n H(+)</text>
        <dbReference type="Rhea" id="RHEA:22452"/>
        <dbReference type="Rhea" id="RHEA-COMP:14280"/>
        <dbReference type="ChEBI" id="CHEBI:15377"/>
        <dbReference type="ChEBI" id="CHEBI:15378"/>
        <dbReference type="ChEBI" id="CHEBI:16838"/>
        <dbReference type="ChEBI" id="CHEBI:43474"/>
        <dbReference type="EC" id="3.6.1.10"/>
    </reaction>
</comment>
<sequence>MGSSMSKQSHHLRLLLLLPVCLSLVLLFGYYGKSYVIENAKPISYSSYSVESLPLSDEANANLTKLGLTPKPAAVVRDANGFKRVVHGRFLHITDIHPDPYYKEGSNVEDGLCHGGKGSAGKYGDAVGGCDSPFALMEATIKWVSDNLKDKIDFIIWTGDNVRHDNDRRFPRTEMNIFELNQQVSDLMYTTFKNNDNPDDPRAMLVDLVPSLGNNDVYPHNLFAPGPTLQTRELFKIWAPFIPQSQLHVFNRGAYFFQEVIPGQLAVLSINTLYWFQSNPLVDNCDSKKEPGYKLFEWLSYVLKELRQRNMKVWLSGHVPPNEKNYDISCLRKYIIWTHEYRDIIIGGLYGHMNIDHFIPLDSKAAYKSLKEKYSLQEMVDNNMFDIEGHDSDDEVLESDNEDLSLEDHYSLNDVPIQTGEGISFLAPPVDIQGGVPHGKVNYLDTLRETLYATIKGKKKSGVSSERYSIAHVSASVVPTFNSGLRVWEYNISDLNSAYEVKIEYAPWDEFFVGLDTLIEQIGEQEDEPEPKYSTFKDQMDIFKKDKTIPPKMPKGLPLGPAYTPQLFTPERYVSYYADLKSINKGEKEFKYEIEYQTDDSVYEMENLTVDEWLAFGRKLGKPVKDASEERISKIKGKKNKKNKDKKKKKKNKEHEKLEDIWQHYLRYSFVNSGYENMNI</sequence>
<evidence type="ECO:0000313" key="16">
    <source>
        <dbReference type="EMBL" id="CAK7900339.1"/>
    </source>
</evidence>
<feature type="transmembrane region" description="Helical" evidence="14">
    <location>
        <begin position="12"/>
        <end position="32"/>
    </location>
</feature>
<evidence type="ECO:0000256" key="13">
    <source>
        <dbReference type="SAM" id="MobiDB-lite"/>
    </source>
</evidence>
<evidence type="ECO:0000256" key="5">
    <source>
        <dbReference type="ARBA" id="ARBA00022554"/>
    </source>
</evidence>
<evidence type="ECO:0000256" key="14">
    <source>
        <dbReference type="SAM" id="Phobius"/>
    </source>
</evidence>
<organism evidence="16 17">
    <name type="scientific">[Candida] anglica</name>
    <dbReference type="NCBI Taxonomy" id="148631"/>
    <lineage>
        <taxon>Eukaryota</taxon>
        <taxon>Fungi</taxon>
        <taxon>Dikarya</taxon>
        <taxon>Ascomycota</taxon>
        <taxon>Saccharomycotina</taxon>
        <taxon>Pichiomycetes</taxon>
        <taxon>Debaryomycetaceae</taxon>
        <taxon>Kurtzmaniella</taxon>
    </lineage>
</organism>
<accession>A0ABP0E945</accession>
<dbReference type="CDD" id="cd00842">
    <property type="entry name" value="MPP_ASMase"/>
    <property type="match status" value="1"/>
</dbReference>
<evidence type="ECO:0000256" key="6">
    <source>
        <dbReference type="ARBA" id="ARBA00022692"/>
    </source>
</evidence>
<comment type="function">
    <text evidence="12">Catalyzes the hydrolysis of inorganic polyphosphate (polyP) chains of many hundreds of phosphate residues into shorter lengths.</text>
</comment>
<dbReference type="PANTHER" id="PTHR10340">
    <property type="entry name" value="SPHINGOMYELIN PHOSPHODIESTERASE"/>
    <property type="match status" value="1"/>
</dbReference>
<dbReference type="Proteomes" id="UP001497600">
    <property type="component" value="Chromosome C"/>
</dbReference>
<gene>
    <name evidence="16" type="primary">PPN1</name>
    <name evidence="16" type="ORF">CAAN4_C06920</name>
</gene>
<evidence type="ECO:0000259" key="15">
    <source>
        <dbReference type="Pfam" id="PF00149"/>
    </source>
</evidence>